<dbReference type="CDD" id="cd04584">
    <property type="entry name" value="CBS_pair_AcuB_like"/>
    <property type="match status" value="1"/>
</dbReference>
<dbReference type="SMART" id="SM00116">
    <property type="entry name" value="CBS"/>
    <property type="match status" value="2"/>
</dbReference>
<dbReference type="AlphaFoldDB" id="A0A239BNZ8"/>
<evidence type="ECO:0000256" key="2">
    <source>
        <dbReference type="PROSITE-ProRule" id="PRU00703"/>
    </source>
</evidence>
<dbReference type="OrthoDB" id="9802114at2"/>
<organism evidence="5 6">
    <name type="scientific">Humidesulfovibrio mexicanus</name>
    <dbReference type="NCBI Taxonomy" id="147047"/>
    <lineage>
        <taxon>Bacteria</taxon>
        <taxon>Pseudomonadati</taxon>
        <taxon>Thermodesulfobacteriota</taxon>
        <taxon>Desulfovibrionia</taxon>
        <taxon>Desulfovibrionales</taxon>
        <taxon>Desulfovibrionaceae</taxon>
        <taxon>Humidesulfovibrio</taxon>
    </lineage>
</organism>
<proteinExistence type="predicted"/>
<name>A0A239BNZ8_9BACT</name>
<dbReference type="PROSITE" id="PS51671">
    <property type="entry name" value="ACT"/>
    <property type="match status" value="1"/>
</dbReference>
<evidence type="ECO:0000313" key="6">
    <source>
        <dbReference type="Proteomes" id="UP000198324"/>
    </source>
</evidence>
<dbReference type="InterPro" id="IPR002912">
    <property type="entry name" value="ACT_dom"/>
</dbReference>
<dbReference type="PROSITE" id="PS51371">
    <property type="entry name" value="CBS"/>
    <property type="match status" value="2"/>
</dbReference>
<dbReference type="PANTHER" id="PTHR43080">
    <property type="entry name" value="CBS DOMAIN-CONTAINING PROTEIN CBSX3, MITOCHONDRIAL"/>
    <property type="match status" value="1"/>
</dbReference>
<evidence type="ECO:0000259" key="3">
    <source>
        <dbReference type="PROSITE" id="PS51371"/>
    </source>
</evidence>
<dbReference type="Proteomes" id="UP000198324">
    <property type="component" value="Unassembled WGS sequence"/>
</dbReference>
<dbReference type="Gene3D" id="3.10.580.10">
    <property type="entry name" value="CBS-domain"/>
    <property type="match status" value="1"/>
</dbReference>
<dbReference type="RefSeq" id="WP_089274930.1">
    <property type="nucleotide sequence ID" value="NZ_FZOC01000006.1"/>
</dbReference>
<feature type="domain" description="ACT" evidence="4">
    <location>
        <begin position="144"/>
        <end position="216"/>
    </location>
</feature>
<reference evidence="5 6" key="1">
    <citation type="submission" date="2017-06" db="EMBL/GenBank/DDBJ databases">
        <authorList>
            <person name="Kim H.J."/>
            <person name="Triplett B.A."/>
        </authorList>
    </citation>
    <scope>NUCLEOTIDE SEQUENCE [LARGE SCALE GENOMIC DNA]</scope>
    <source>
        <strain evidence="5 6">DSM 13116</strain>
    </source>
</reference>
<keyword evidence="1 2" id="KW-0129">CBS domain</keyword>
<sequence>MLIENWMTKDIVCGTPEMSMMKASKIMKERGVGRLPVVNEVGVLLGLVSDRDIKEASPSKATTLDMHELYYLLSEIKLKDIMTKKVVTIKKGETVERAAQLMLEHNFGGLPVVDEDNKVVGMVTDSDVFKVLVRITGVMEGGVQIGVRLPNQPGGLVPVLDYLKDHGARLMSLLTSCEPAEVGSRDVYLRIRDMDKTALNALKDEMHKQFDIIYWV</sequence>
<dbReference type="InterPro" id="IPR051257">
    <property type="entry name" value="Diverse_CBS-Domain"/>
</dbReference>
<gene>
    <name evidence="5" type="ORF">SAMN04488503_2721</name>
</gene>
<feature type="domain" description="CBS" evidence="3">
    <location>
        <begin position="82"/>
        <end position="138"/>
    </location>
</feature>
<feature type="domain" description="CBS" evidence="3">
    <location>
        <begin position="7"/>
        <end position="66"/>
    </location>
</feature>
<dbReference type="EMBL" id="FZOC01000006">
    <property type="protein sequence ID" value="SNS09825.1"/>
    <property type="molecule type" value="Genomic_DNA"/>
</dbReference>
<accession>A0A239BNZ8</accession>
<dbReference type="Pfam" id="PF00571">
    <property type="entry name" value="CBS"/>
    <property type="match status" value="2"/>
</dbReference>
<dbReference type="SUPFAM" id="SSF54631">
    <property type="entry name" value="CBS-domain pair"/>
    <property type="match status" value="1"/>
</dbReference>
<dbReference type="PANTHER" id="PTHR43080:SF2">
    <property type="entry name" value="CBS DOMAIN-CONTAINING PROTEIN"/>
    <property type="match status" value="1"/>
</dbReference>
<evidence type="ECO:0000313" key="5">
    <source>
        <dbReference type="EMBL" id="SNS09825.1"/>
    </source>
</evidence>
<protein>
    <submittedName>
        <fullName evidence="5">Acetoin utilization protein AcuB</fullName>
    </submittedName>
</protein>
<evidence type="ECO:0000259" key="4">
    <source>
        <dbReference type="PROSITE" id="PS51671"/>
    </source>
</evidence>
<keyword evidence="6" id="KW-1185">Reference proteome</keyword>
<evidence type="ECO:0000256" key="1">
    <source>
        <dbReference type="ARBA" id="ARBA00023122"/>
    </source>
</evidence>
<dbReference type="InterPro" id="IPR046342">
    <property type="entry name" value="CBS_dom_sf"/>
</dbReference>
<dbReference type="InterPro" id="IPR000644">
    <property type="entry name" value="CBS_dom"/>
</dbReference>